<keyword evidence="6 9" id="KW-0812">Transmembrane</keyword>
<keyword evidence="10" id="KW-0175">Coiled coil</keyword>
<evidence type="ECO:0000256" key="3">
    <source>
        <dbReference type="ARBA" id="ARBA00022448"/>
    </source>
</evidence>
<keyword evidence="13" id="KW-1185">Reference proteome</keyword>
<dbReference type="InterPro" id="IPR010129">
    <property type="entry name" value="T1SS_HlyD"/>
</dbReference>
<dbReference type="InterPro" id="IPR058982">
    <property type="entry name" value="Beta-barrel_AprE"/>
</dbReference>
<feature type="coiled-coil region" evidence="10">
    <location>
        <begin position="162"/>
        <end position="196"/>
    </location>
</feature>
<keyword evidence="8 9" id="KW-0472">Membrane</keyword>
<dbReference type="Pfam" id="PF26002">
    <property type="entry name" value="Beta-barrel_AprE"/>
    <property type="match status" value="1"/>
</dbReference>
<evidence type="ECO:0000256" key="6">
    <source>
        <dbReference type="ARBA" id="ARBA00022692"/>
    </source>
</evidence>
<dbReference type="PANTHER" id="PTHR30386">
    <property type="entry name" value="MEMBRANE FUSION SUBUNIT OF EMRAB-TOLC MULTIDRUG EFFLUX PUMP"/>
    <property type="match status" value="1"/>
</dbReference>
<evidence type="ECO:0000256" key="10">
    <source>
        <dbReference type="SAM" id="Coils"/>
    </source>
</evidence>
<keyword evidence="7 9" id="KW-1133">Transmembrane helix</keyword>
<evidence type="ECO:0000256" key="2">
    <source>
        <dbReference type="ARBA" id="ARBA00009477"/>
    </source>
</evidence>
<evidence type="ECO:0000256" key="8">
    <source>
        <dbReference type="ARBA" id="ARBA00023136"/>
    </source>
</evidence>
<reference evidence="13" key="1">
    <citation type="journal article" date="2019" name="Int. J. Syst. Evol. Microbiol.">
        <title>The Global Catalogue of Microorganisms (GCM) 10K type strain sequencing project: providing services to taxonomists for standard genome sequencing and annotation.</title>
        <authorList>
            <consortium name="The Broad Institute Genomics Platform"/>
            <consortium name="The Broad Institute Genome Sequencing Center for Infectious Disease"/>
            <person name="Wu L."/>
            <person name="Ma J."/>
        </authorList>
    </citation>
    <scope>NUCLEOTIDE SEQUENCE [LARGE SCALE GENOMIC DNA]</scope>
    <source>
        <strain evidence="13">CGMCC 1.15931</strain>
    </source>
</reference>
<evidence type="ECO:0000256" key="5">
    <source>
        <dbReference type="ARBA" id="ARBA00022519"/>
    </source>
</evidence>
<feature type="transmembrane region" description="Helical" evidence="9">
    <location>
        <begin position="37"/>
        <end position="55"/>
    </location>
</feature>
<proteinExistence type="inferred from homology"/>
<dbReference type="Gene3D" id="2.40.30.170">
    <property type="match status" value="1"/>
</dbReference>
<dbReference type="Proteomes" id="UP000622638">
    <property type="component" value="Unassembled WGS sequence"/>
</dbReference>
<feature type="domain" description="AprE-like beta-barrel" evidence="11">
    <location>
        <begin position="333"/>
        <end position="432"/>
    </location>
</feature>
<gene>
    <name evidence="12" type="ORF">GCM10011572_43740</name>
</gene>
<dbReference type="NCBIfam" id="TIGR01843">
    <property type="entry name" value="type_I_hlyD"/>
    <property type="match status" value="1"/>
</dbReference>
<dbReference type="InterPro" id="IPR050739">
    <property type="entry name" value="MFP"/>
</dbReference>
<protein>
    <recommendedName>
        <fullName evidence="9">Membrane fusion protein (MFP) family protein</fullName>
    </recommendedName>
</protein>
<evidence type="ECO:0000256" key="9">
    <source>
        <dbReference type="RuleBase" id="RU365093"/>
    </source>
</evidence>
<name>A0ABQ1L1R2_9BURK</name>
<keyword evidence="4 9" id="KW-1003">Cell membrane</keyword>
<keyword evidence="5 9" id="KW-0997">Cell inner membrane</keyword>
<evidence type="ECO:0000259" key="11">
    <source>
        <dbReference type="Pfam" id="PF26002"/>
    </source>
</evidence>
<evidence type="ECO:0000313" key="13">
    <source>
        <dbReference type="Proteomes" id="UP000622638"/>
    </source>
</evidence>
<comment type="caution">
    <text evidence="12">The sequence shown here is derived from an EMBL/GenBank/DDBJ whole genome shotgun (WGS) entry which is preliminary data.</text>
</comment>
<evidence type="ECO:0000256" key="1">
    <source>
        <dbReference type="ARBA" id="ARBA00004377"/>
    </source>
</evidence>
<keyword evidence="3 9" id="KW-0813">Transport</keyword>
<evidence type="ECO:0000256" key="4">
    <source>
        <dbReference type="ARBA" id="ARBA00022475"/>
    </source>
</evidence>
<accession>A0ABQ1L1R2</accession>
<dbReference type="PANTHER" id="PTHR30386:SF26">
    <property type="entry name" value="TRANSPORT PROTEIN COMB"/>
    <property type="match status" value="1"/>
</dbReference>
<dbReference type="Gene3D" id="2.40.50.100">
    <property type="match status" value="1"/>
</dbReference>
<dbReference type="EMBL" id="BMKG01000023">
    <property type="protein sequence ID" value="GGC17649.1"/>
    <property type="molecule type" value="Genomic_DNA"/>
</dbReference>
<comment type="subcellular location">
    <subcellularLocation>
        <location evidence="1 9">Cell inner membrane</location>
        <topology evidence="1 9">Single-pass membrane protein</topology>
    </subcellularLocation>
</comment>
<feature type="coiled-coil region" evidence="10">
    <location>
        <begin position="264"/>
        <end position="291"/>
    </location>
</feature>
<evidence type="ECO:0000256" key="7">
    <source>
        <dbReference type="ARBA" id="ARBA00022989"/>
    </source>
</evidence>
<sequence>MPPSRGIAPAATAPLPHRWHDPLRLIRDEAPASIGRIVLWSVCALAAIMLAWAAFGQLDIVATAEGRLVPQTLVKVVQPAEAGVLRELLVAEGETVAAGQVLARLDATVAQAERRAIAGELAANDLHARRIGAALDGVAMVRQPGDDPGLFGLVAAQGAAQVAAQRDRVAQEESQLARLAHERVAAQVQLRKLQQTLPDYERSADAYARLHQDGFMGSLAAVDKARQATEKAHDLQAQRAAVAALAEGIAAQRQRIGQLHSGWRSELQRERAELRARRARLQADLERSDYRAGLTALRSPQAGVIKDLATTTPGAVLQPGTTLMTLVPPDALYADVGVRNEDVGFTRVGQRVQLKLAAYPFQRHGMLTGRVVHLGLDAGVADSAAGSPATAREAERATLYRARIRLDGQALRGPDGAALPLAAGMQVVAELHQGRRSVLDYLLSPLRKISAEAARER</sequence>
<dbReference type="PRINTS" id="PR01490">
    <property type="entry name" value="RTXTOXIND"/>
</dbReference>
<evidence type="ECO:0000313" key="12">
    <source>
        <dbReference type="EMBL" id="GGC17649.1"/>
    </source>
</evidence>
<comment type="similarity">
    <text evidence="2 9">Belongs to the membrane fusion protein (MFP) (TC 8.A.1) family.</text>
</comment>
<organism evidence="12 13">
    <name type="scientific">Pseudoduganella buxea</name>
    <dbReference type="NCBI Taxonomy" id="1949069"/>
    <lineage>
        <taxon>Bacteria</taxon>
        <taxon>Pseudomonadati</taxon>
        <taxon>Pseudomonadota</taxon>
        <taxon>Betaproteobacteria</taxon>
        <taxon>Burkholderiales</taxon>
        <taxon>Oxalobacteraceae</taxon>
        <taxon>Telluria group</taxon>
        <taxon>Pseudoduganella</taxon>
    </lineage>
</organism>
<dbReference type="SUPFAM" id="SSF111369">
    <property type="entry name" value="HlyD-like secretion proteins"/>
    <property type="match status" value="2"/>
</dbReference>